<feature type="region of interest" description="Disordered" evidence="1">
    <location>
        <begin position="1"/>
        <end position="32"/>
    </location>
</feature>
<sequence>MPLFRGKKSNDASRGKPAAGKKSKGEGPPLMGKGAFVQEMIDEWEETDERLAQLPLEDWDSMKEVILEVTDRLYDIQKYPDDYNKDFIMDFKNNHFVPMLKGAKDIVKESTLRILSEVDSRADSLNEWKYCEEFLVRRRQAVKGVHKVEEYIEEGKACSQLLETEGLLLSDDEIMEQFDILERVLNKVRPLVDKADLKDYVTLRNMDEKFIEGCNKSIKKLQAREFSEWSHFKPDVDVLQECMVRMKKKFKTKEEADSHIEEMKAALKVVKKHIKNLEKSEGGEEEDAADKKGKNKTKSAPAKKKGATEKKKEPAKKGGWLSRKMGK</sequence>
<proteinExistence type="predicted"/>
<name>A0AAD2FFF2_9STRA</name>
<reference evidence="2" key="1">
    <citation type="submission" date="2023-08" db="EMBL/GenBank/DDBJ databases">
        <authorList>
            <person name="Audoor S."/>
            <person name="Bilcke G."/>
        </authorList>
    </citation>
    <scope>NUCLEOTIDE SEQUENCE</scope>
</reference>
<gene>
    <name evidence="2" type="ORF">CYCCA115_LOCUS4099</name>
</gene>
<accession>A0AAD2FFF2</accession>
<keyword evidence="3" id="KW-1185">Reference proteome</keyword>
<evidence type="ECO:0000256" key="1">
    <source>
        <dbReference type="SAM" id="MobiDB-lite"/>
    </source>
</evidence>
<organism evidence="2 3">
    <name type="scientific">Cylindrotheca closterium</name>
    <dbReference type="NCBI Taxonomy" id="2856"/>
    <lineage>
        <taxon>Eukaryota</taxon>
        <taxon>Sar</taxon>
        <taxon>Stramenopiles</taxon>
        <taxon>Ochrophyta</taxon>
        <taxon>Bacillariophyta</taxon>
        <taxon>Bacillariophyceae</taxon>
        <taxon>Bacillariophycidae</taxon>
        <taxon>Bacillariales</taxon>
        <taxon>Bacillariaceae</taxon>
        <taxon>Cylindrotheca</taxon>
    </lineage>
</organism>
<comment type="caution">
    <text evidence="2">The sequence shown here is derived from an EMBL/GenBank/DDBJ whole genome shotgun (WGS) entry which is preliminary data.</text>
</comment>
<feature type="compositionally biased region" description="Basic residues" evidence="1">
    <location>
        <begin position="293"/>
        <end position="305"/>
    </location>
</feature>
<feature type="compositionally biased region" description="Basic and acidic residues" evidence="1">
    <location>
        <begin position="306"/>
        <end position="316"/>
    </location>
</feature>
<dbReference type="Proteomes" id="UP001295423">
    <property type="component" value="Unassembled WGS sequence"/>
</dbReference>
<feature type="region of interest" description="Disordered" evidence="1">
    <location>
        <begin position="278"/>
        <end position="327"/>
    </location>
</feature>
<protein>
    <submittedName>
        <fullName evidence="2">Uncharacterized protein</fullName>
    </submittedName>
</protein>
<evidence type="ECO:0000313" key="3">
    <source>
        <dbReference type="Proteomes" id="UP001295423"/>
    </source>
</evidence>
<evidence type="ECO:0000313" key="2">
    <source>
        <dbReference type="EMBL" id="CAJ1934760.1"/>
    </source>
</evidence>
<dbReference type="AlphaFoldDB" id="A0AAD2FFF2"/>
<dbReference type="EMBL" id="CAKOGP040000380">
    <property type="protein sequence ID" value="CAJ1934760.1"/>
    <property type="molecule type" value="Genomic_DNA"/>
</dbReference>